<dbReference type="InterPro" id="IPR008523">
    <property type="entry name" value="DUF805"/>
</dbReference>
<dbReference type="Proteomes" id="UP000638014">
    <property type="component" value="Unassembled WGS sequence"/>
</dbReference>
<feature type="transmembrane region" description="Helical" evidence="2">
    <location>
        <begin position="58"/>
        <end position="77"/>
    </location>
</feature>
<name>A0A8J6UKY7_9GAMM</name>
<dbReference type="EMBL" id="JACXAF010000001">
    <property type="protein sequence ID" value="MBD1387990.1"/>
    <property type="molecule type" value="Genomic_DNA"/>
</dbReference>
<organism evidence="3 4">
    <name type="scientific">Neiella litorisoli</name>
    <dbReference type="NCBI Taxonomy" id="2771431"/>
    <lineage>
        <taxon>Bacteria</taxon>
        <taxon>Pseudomonadati</taxon>
        <taxon>Pseudomonadota</taxon>
        <taxon>Gammaproteobacteria</taxon>
        <taxon>Alteromonadales</taxon>
        <taxon>Echinimonadaceae</taxon>
        <taxon>Neiella</taxon>
    </lineage>
</organism>
<dbReference type="Pfam" id="PF05656">
    <property type="entry name" value="DUF805"/>
    <property type="match status" value="1"/>
</dbReference>
<dbReference type="PANTHER" id="PTHR34980">
    <property type="entry name" value="INNER MEMBRANE PROTEIN-RELATED-RELATED"/>
    <property type="match status" value="1"/>
</dbReference>
<accession>A0A8J6UKY7</accession>
<dbReference type="PANTHER" id="PTHR34980:SF3">
    <property type="entry name" value="BLR8105 PROTEIN"/>
    <property type="match status" value="1"/>
</dbReference>
<feature type="transmembrane region" description="Helical" evidence="2">
    <location>
        <begin position="20"/>
        <end position="38"/>
    </location>
</feature>
<feature type="compositionally biased region" description="Low complexity" evidence="1">
    <location>
        <begin position="122"/>
        <end position="144"/>
    </location>
</feature>
<dbReference type="GO" id="GO:0005886">
    <property type="term" value="C:plasma membrane"/>
    <property type="evidence" value="ECO:0007669"/>
    <property type="project" value="TreeGrafter"/>
</dbReference>
<evidence type="ECO:0000256" key="2">
    <source>
        <dbReference type="SAM" id="Phobius"/>
    </source>
</evidence>
<evidence type="ECO:0000313" key="4">
    <source>
        <dbReference type="Proteomes" id="UP000638014"/>
    </source>
</evidence>
<feature type="transmembrane region" description="Helical" evidence="2">
    <location>
        <begin position="89"/>
        <end position="107"/>
    </location>
</feature>
<gene>
    <name evidence="3" type="ORF">IC617_00970</name>
</gene>
<keyword evidence="4" id="KW-1185">Reference proteome</keyword>
<keyword evidence="2" id="KW-0812">Transmembrane</keyword>
<dbReference type="RefSeq" id="WP_191143109.1">
    <property type="nucleotide sequence ID" value="NZ_JACXAF010000001.1"/>
</dbReference>
<protein>
    <submittedName>
        <fullName evidence="3">DUF805 domain-containing protein</fullName>
    </submittedName>
</protein>
<keyword evidence="2" id="KW-1133">Transmembrane helix</keyword>
<reference evidence="3" key="1">
    <citation type="submission" date="2020-09" db="EMBL/GenBank/DDBJ databases">
        <title>A novel bacterium of genus Neiella, isolated from South China Sea.</title>
        <authorList>
            <person name="Huang H."/>
            <person name="Mo K."/>
            <person name="Hu Y."/>
        </authorList>
    </citation>
    <scope>NUCLEOTIDE SEQUENCE</scope>
    <source>
        <strain evidence="3">HB171785</strain>
    </source>
</reference>
<feature type="region of interest" description="Disordered" evidence="1">
    <location>
        <begin position="117"/>
        <end position="144"/>
    </location>
</feature>
<comment type="caution">
    <text evidence="3">The sequence shown here is derived from an EMBL/GenBank/DDBJ whole genome shotgun (WGS) entry which is preliminary data.</text>
</comment>
<evidence type="ECO:0000256" key="1">
    <source>
        <dbReference type="SAM" id="MobiDB-lite"/>
    </source>
</evidence>
<dbReference type="AlphaFoldDB" id="A0A8J6UKY7"/>
<sequence>MNYFNWLLFSFRGRINRKTFWLCQVAMLAISTLLLLSFGGEVLERFSRNPEDQAALDALMSFGWKINLVLLWPKLAIDIKRFQDRDRPWYWVLIQFIPLIGPIWYLIEAGFMPGTAGPNRYGPGDQNNQNPPSNSNDSNGHFEA</sequence>
<proteinExistence type="predicted"/>
<evidence type="ECO:0000313" key="3">
    <source>
        <dbReference type="EMBL" id="MBD1387990.1"/>
    </source>
</evidence>
<keyword evidence="2" id="KW-0472">Membrane</keyword>